<dbReference type="AlphaFoldDB" id="A0A9W6SJ57"/>
<sequence>MYLVRQYSYLYSYRCDRYLTGPAGWRSASACCLVVSLVPLGAALAVDSDASATDAAVAGGRWGRRVSG</sequence>
<organism evidence="1 2">
    <name type="scientific">Actinorhabdospora filicis</name>
    <dbReference type="NCBI Taxonomy" id="1785913"/>
    <lineage>
        <taxon>Bacteria</taxon>
        <taxon>Bacillati</taxon>
        <taxon>Actinomycetota</taxon>
        <taxon>Actinomycetes</taxon>
        <taxon>Micromonosporales</taxon>
        <taxon>Micromonosporaceae</taxon>
        <taxon>Actinorhabdospora</taxon>
    </lineage>
</organism>
<accession>A0A9W6SJ57</accession>
<dbReference type="Proteomes" id="UP001165079">
    <property type="component" value="Unassembled WGS sequence"/>
</dbReference>
<proteinExistence type="predicted"/>
<keyword evidence="2" id="KW-1185">Reference proteome</keyword>
<gene>
    <name evidence="1" type="ORF">Afil01_17240</name>
</gene>
<reference evidence="1" key="1">
    <citation type="submission" date="2023-03" db="EMBL/GenBank/DDBJ databases">
        <title>Actinorhabdospora filicis NBRC 111898.</title>
        <authorList>
            <person name="Ichikawa N."/>
            <person name="Sato H."/>
            <person name="Tonouchi N."/>
        </authorList>
    </citation>
    <scope>NUCLEOTIDE SEQUENCE</scope>
    <source>
        <strain evidence="1">NBRC 111898</strain>
    </source>
</reference>
<evidence type="ECO:0000313" key="1">
    <source>
        <dbReference type="EMBL" id="GLZ76917.1"/>
    </source>
</evidence>
<comment type="caution">
    <text evidence="1">The sequence shown here is derived from an EMBL/GenBank/DDBJ whole genome shotgun (WGS) entry which is preliminary data.</text>
</comment>
<evidence type="ECO:0000313" key="2">
    <source>
        <dbReference type="Proteomes" id="UP001165079"/>
    </source>
</evidence>
<dbReference type="EMBL" id="BSTX01000001">
    <property type="protein sequence ID" value="GLZ76917.1"/>
    <property type="molecule type" value="Genomic_DNA"/>
</dbReference>
<protein>
    <submittedName>
        <fullName evidence="1">Uncharacterized protein</fullName>
    </submittedName>
</protein>
<name>A0A9W6SJ57_9ACTN</name>